<keyword evidence="1" id="KW-0175">Coiled coil</keyword>
<accession>A0A5S9IQA3</accession>
<gene>
    <name evidence="3" type="ORF">UABAM_04040</name>
</gene>
<evidence type="ECO:0000313" key="3">
    <source>
        <dbReference type="EMBL" id="BBM85666.1"/>
    </source>
</evidence>
<name>A0A5S9IQA3_UABAM</name>
<sequence>MKYILFTTCLLLCISCTVDVKPTVTRQDLNTTIEVLRKTQAKVDDLTKRVDELEKSNADLTSKVNSLQH</sequence>
<dbReference type="KEGG" id="uam:UABAM_04040"/>
<dbReference type="Gene3D" id="1.20.5.490">
    <property type="entry name" value="Single helix bin"/>
    <property type="match status" value="1"/>
</dbReference>
<organism evidence="3 4">
    <name type="scientific">Uabimicrobium amorphum</name>
    <dbReference type="NCBI Taxonomy" id="2596890"/>
    <lineage>
        <taxon>Bacteria</taxon>
        <taxon>Pseudomonadati</taxon>
        <taxon>Planctomycetota</taxon>
        <taxon>Candidatus Uabimicrobiia</taxon>
        <taxon>Candidatus Uabimicrobiales</taxon>
        <taxon>Candidatus Uabimicrobiaceae</taxon>
        <taxon>Candidatus Uabimicrobium</taxon>
    </lineage>
</organism>
<feature type="coiled-coil region" evidence="1">
    <location>
        <begin position="36"/>
        <end position="63"/>
    </location>
</feature>
<keyword evidence="4" id="KW-1185">Reference proteome</keyword>
<feature type="signal peptide" evidence="2">
    <location>
        <begin position="1"/>
        <end position="20"/>
    </location>
</feature>
<evidence type="ECO:0000256" key="2">
    <source>
        <dbReference type="SAM" id="SignalP"/>
    </source>
</evidence>
<feature type="chain" id="PRO_5024846954" evidence="2">
    <location>
        <begin position="21"/>
        <end position="69"/>
    </location>
</feature>
<keyword evidence="2" id="KW-0732">Signal</keyword>
<dbReference type="RefSeq" id="WP_151969757.1">
    <property type="nucleotide sequence ID" value="NZ_AP019860.1"/>
</dbReference>
<dbReference type="AlphaFoldDB" id="A0A5S9IQA3"/>
<proteinExistence type="predicted"/>
<reference evidence="3 4" key="1">
    <citation type="submission" date="2019-08" db="EMBL/GenBank/DDBJ databases">
        <title>Complete genome sequence of Candidatus Uab amorphum.</title>
        <authorList>
            <person name="Shiratori T."/>
            <person name="Suzuki S."/>
            <person name="Kakizawa Y."/>
            <person name="Ishida K."/>
        </authorList>
    </citation>
    <scope>NUCLEOTIDE SEQUENCE [LARGE SCALE GENOMIC DNA]</scope>
    <source>
        <strain evidence="3 4">SRT547</strain>
    </source>
</reference>
<dbReference type="Proteomes" id="UP000326354">
    <property type="component" value="Chromosome"/>
</dbReference>
<dbReference type="EMBL" id="AP019860">
    <property type="protein sequence ID" value="BBM85666.1"/>
    <property type="molecule type" value="Genomic_DNA"/>
</dbReference>
<protein>
    <submittedName>
        <fullName evidence="3">Uncharacterized protein</fullName>
    </submittedName>
</protein>
<evidence type="ECO:0000256" key="1">
    <source>
        <dbReference type="SAM" id="Coils"/>
    </source>
</evidence>
<evidence type="ECO:0000313" key="4">
    <source>
        <dbReference type="Proteomes" id="UP000326354"/>
    </source>
</evidence>